<dbReference type="InterPro" id="IPR041698">
    <property type="entry name" value="Methyltransf_25"/>
</dbReference>
<dbReference type="EMBL" id="JALD01000003">
    <property type="protein sequence ID" value="EUD12941.1"/>
    <property type="molecule type" value="Genomic_DNA"/>
</dbReference>
<protein>
    <submittedName>
        <fullName evidence="2">AdoMet dependent proline di-methyltransferase</fullName>
    </submittedName>
</protein>
<gene>
    <name evidence="2" type="ORF">HMPREF1563_1108</name>
</gene>
<dbReference type="SUPFAM" id="SSF53335">
    <property type="entry name" value="S-adenosyl-L-methionine-dependent methyltransferases"/>
    <property type="match status" value="1"/>
</dbReference>
<dbReference type="InterPro" id="IPR029063">
    <property type="entry name" value="SAM-dependent_MTases_sf"/>
</dbReference>
<comment type="caution">
    <text evidence="2">The sequence shown here is derived from an EMBL/GenBank/DDBJ whole genome shotgun (WGS) entry which is preliminary data.</text>
</comment>
<dbReference type="Pfam" id="PF13649">
    <property type="entry name" value="Methyltransf_25"/>
    <property type="match status" value="1"/>
</dbReference>
<dbReference type="Proteomes" id="UP000022311">
    <property type="component" value="Unassembled WGS sequence"/>
</dbReference>
<evidence type="ECO:0000313" key="3">
    <source>
        <dbReference type="Proteomes" id="UP000022311"/>
    </source>
</evidence>
<proteinExistence type="predicted"/>
<sequence>MDPLLSDGVPQCGAKYHVIHSVQHDEYGDKVALTYSEDPEKWKKAIGELLLFQFGVYDGPFISNENYLDGRLLSSLDKSGLRHLNQQLFLAGVTGSNRPAVGRILDLGCGWGYTLKYLAEYFTECATLDGINISAQQLDYCDQLYSDERLRKRINLYLCQAHDLSLLPDEEKYYDLAIIRGVISHFTNDVFEKVFSALYPRLRKGGKIIISDNLYNIELDEYQSDTPDEVDRLACKYRKTPKYVRQVIEHSGFVINDFRVLPSNIDVARWLMESKANIERHFPEGVDGALEELRILAENFSVALLKNKVSTYSIIVEKK</sequence>
<name>A0AAV3MB06_9GAMM</name>
<organism evidence="2 3">
    <name type="scientific">Providencia alcalifaciens 205/92</name>
    <dbReference type="NCBI Taxonomy" id="1256988"/>
    <lineage>
        <taxon>Bacteria</taxon>
        <taxon>Pseudomonadati</taxon>
        <taxon>Pseudomonadota</taxon>
        <taxon>Gammaproteobacteria</taxon>
        <taxon>Enterobacterales</taxon>
        <taxon>Morganellaceae</taxon>
        <taxon>Providencia</taxon>
    </lineage>
</organism>
<reference evidence="2 3" key="1">
    <citation type="submission" date="2014-01" db="EMBL/GenBank/DDBJ databases">
        <authorList>
            <person name="Durkin A.S."/>
            <person name="McCorrison J."/>
            <person name="Torralba M."/>
            <person name="Gillis M."/>
            <person name="Haft D.H."/>
            <person name="Methe B."/>
            <person name="Sutton G."/>
            <person name="Nelson K.E."/>
        </authorList>
    </citation>
    <scope>NUCLEOTIDE SEQUENCE [LARGE SCALE GENOMIC DNA]</scope>
    <source>
        <strain evidence="2 3">205/92</strain>
    </source>
</reference>
<dbReference type="InterPro" id="IPR050723">
    <property type="entry name" value="CFA/CMAS"/>
</dbReference>
<dbReference type="CDD" id="cd02440">
    <property type="entry name" value="AdoMet_MTases"/>
    <property type="match status" value="1"/>
</dbReference>
<dbReference type="AlphaFoldDB" id="A0AAV3MB06"/>
<dbReference type="RefSeq" id="WP_036959687.1">
    <property type="nucleotide sequence ID" value="NZ_JALD01000003.1"/>
</dbReference>
<dbReference type="PANTHER" id="PTHR43667:SF2">
    <property type="entry name" value="FATTY ACID C-METHYL TRANSFERASE"/>
    <property type="match status" value="1"/>
</dbReference>
<dbReference type="PANTHER" id="PTHR43667">
    <property type="entry name" value="CYCLOPROPANE-FATTY-ACYL-PHOSPHOLIPID SYNTHASE"/>
    <property type="match status" value="1"/>
</dbReference>
<evidence type="ECO:0000259" key="1">
    <source>
        <dbReference type="Pfam" id="PF13649"/>
    </source>
</evidence>
<feature type="domain" description="Methyltransferase" evidence="1">
    <location>
        <begin position="104"/>
        <end position="206"/>
    </location>
</feature>
<accession>A0AAV3MB06</accession>
<dbReference type="Gene3D" id="3.40.50.150">
    <property type="entry name" value="Vaccinia Virus protein VP39"/>
    <property type="match status" value="1"/>
</dbReference>
<evidence type="ECO:0000313" key="2">
    <source>
        <dbReference type="EMBL" id="EUD12941.1"/>
    </source>
</evidence>